<name>A0A0B1SPY9_OESDE</name>
<accession>A0A0B1SPY9</accession>
<organism evidence="2 3">
    <name type="scientific">Oesophagostomum dentatum</name>
    <name type="common">Nodular worm</name>
    <dbReference type="NCBI Taxonomy" id="61180"/>
    <lineage>
        <taxon>Eukaryota</taxon>
        <taxon>Metazoa</taxon>
        <taxon>Ecdysozoa</taxon>
        <taxon>Nematoda</taxon>
        <taxon>Chromadorea</taxon>
        <taxon>Rhabditida</taxon>
        <taxon>Rhabditina</taxon>
        <taxon>Rhabditomorpha</taxon>
        <taxon>Strongyloidea</taxon>
        <taxon>Strongylidae</taxon>
        <taxon>Oesophagostomum</taxon>
    </lineage>
</organism>
<dbReference type="OrthoDB" id="407198at2759"/>
<proteinExistence type="predicted"/>
<gene>
    <name evidence="2" type="ORF">OESDEN_12830</name>
</gene>
<evidence type="ECO:0000313" key="3">
    <source>
        <dbReference type="Proteomes" id="UP000053660"/>
    </source>
</evidence>
<evidence type="ECO:0000256" key="1">
    <source>
        <dbReference type="SAM" id="MobiDB-lite"/>
    </source>
</evidence>
<protein>
    <submittedName>
        <fullName evidence="2">Uncharacterized protein</fullName>
    </submittedName>
</protein>
<feature type="region of interest" description="Disordered" evidence="1">
    <location>
        <begin position="1"/>
        <end position="54"/>
    </location>
</feature>
<feature type="compositionally biased region" description="Low complexity" evidence="1">
    <location>
        <begin position="36"/>
        <end position="50"/>
    </location>
</feature>
<sequence length="116" mass="12587">MATTTGESTSVSGFGGTSVSSFETGRSVDVPNMVESSTLDSDSGYSSSFPSDRRSRWDSFWANRGSNGNSGETATVTVEHKGDPSLISYDKEFVALQRDRSPCKEWNKRFPEGTIV</sequence>
<dbReference type="EMBL" id="KN557846">
    <property type="protein sequence ID" value="KHJ87398.1"/>
    <property type="molecule type" value="Genomic_DNA"/>
</dbReference>
<dbReference type="Proteomes" id="UP000053660">
    <property type="component" value="Unassembled WGS sequence"/>
</dbReference>
<keyword evidence="3" id="KW-1185">Reference proteome</keyword>
<dbReference type="AlphaFoldDB" id="A0A0B1SPY9"/>
<feature type="compositionally biased region" description="Low complexity" evidence="1">
    <location>
        <begin position="1"/>
        <end position="25"/>
    </location>
</feature>
<reference evidence="2 3" key="1">
    <citation type="submission" date="2014-03" db="EMBL/GenBank/DDBJ databases">
        <title>Draft genome of the hookworm Oesophagostomum dentatum.</title>
        <authorList>
            <person name="Mitreva M."/>
        </authorList>
    </citation>
    <scope>NUCLEOTIDE SEQUENCE [LARGE SCALE GENOMIC DNA]</scope>
    <source>
        <strain evidence="2 3">OD-Hann</strain>
    </source>
</reference>
<feature type="non-terminal residue" evidence="2">
    <location>
        <position position="116"/>
    </location>
</feature>
<evidence type="ECO:0000313" key="2">
    <source>
        <dbReference type="EMBL" id="KHJ87398.1"/>
    </source>
</evidence>